<reference evidence="1 2" key="1">
    <citation type="journal article" date="2018" name="Mol. Genet. Genomics">
        <title>The red deer Cervus elaphus genome CerEla1.0: sequencing, annotating, genes, and chromosomes.</title>
        <authorList>
            <person name="Bana N.A."/>
            <person name="Nyiri A."/>
            <person name="Nagy J."/>
            <person name="Frank K."/>
            <person name="Nagy T."/>
            <person name="Steger V."/>
            <person name="Schiller M."/>
            <person name="Lakatos P."/>
            <person name="Sugar L."/>
            <person name="Horn P."/>
            <person name="Barta E."/>
            <person name="Orosz L."/>
        </authorList>
    </citation>
    <scope>NUCLEOTIDE SEQUENCE [LARGE SCALE GENOMIC DNA]</scope>
    <source>
        <strain evidence="1">Hungarian</strain>
    </source>
</reference>
<accession>A0A212CFY2</accession>
<proteinExistence type="predicted"/>
<evidence type="ECO:0000313" key="2">
    <source>
        <dbReference type="Proteomes" id="UP000242450"/>
    </source>
</evidence>
<dbReference type="AlphaFoldDB" id="A0A212CFY2"/>
<sequence>MLRVWGEWCRAGQAFFLVVSSLGASSYAVLSIPAEPGSADEAQSLESQCLFLACLPPTDLCPVHEGRWPGRTRVASCPQERTVTGPAALLLFGLGWGARGVKQKGPALSSSLMRSESELDSDDAIFTWPDREKGKLLHGQNGSVPNGQTPLKARNPREEILVGIGSARVQSIARLVLLPPASEGSCSPSLCWSLHPKTLNQSRWYLNPETFSRNP</sequence>
<comment type="caution">
    <text evidence="1">The sequence shown here is derived from an EMBL/GenBank/DDBJ whole genome shotgun (WGS) entry which is preliminary data.</text>
</comment>
<protein>
    <submittedName>
        <fullName evidence="1">Uncharacterized protein</fullName>
    </submittedName>
</protein>
<dbReference type="EMBL" id="MKHE01000020">
    <property type="protein sequence ID" value="OWK04897.1"/>
    <property type="molecule type" value="Genomic_DNA"/>
</dbReference>
<name>A0A212CFY2_CEREH</name>
<dbReference type="Proteomes" id="UP000242450">
    <property type="component" value="Chromosome 20"/>
</dbReference>
<evidence type="ECO:0000313" key="1">
    <source>
        <dbReference type="EMBL" id="OWK04897.1"/>
    </source>
</evidence>
<gene>
    <name evidence="1" type="ORF">Celaphus_00002763</name>
</gene>
<organism evidence="1 2">
    <name type="scientific">Cervus elaphus hippelaphus</name>
    <name type="common">European red deer</name>
    <dbReference type="NCBI Taxonomy" id="46360"/>
    <lineage>
        <taxon>Eukaryota</taxon>
        <taxon>Metazoa</taxon>
        <taxon>Chordata</taxon>
        <taxon>Craniata</taxon>
        <taxon>Vertebrata</taxon>
        <taxon>Euteleostomi</taxon>
        <taxon>Mammalia</taxon>
        <taxon>Eutheria</taxon>
        <taxon>Laurasiatheria</taxon>
        <taxon>Artiodactyla</taxon>
        <taxon>Ruminantia</taxon>
        <taxon>Pecora</taxon>
        <taxon>Cervidae</taxon>
        <taxon>Cervinae</taxon>
        <taxon>Cervus</taxon>
    </lineage>
</organism>
<keyword evidence="2" id="KW-1185">Reference proteome</keyword>